<evidence type="ECO:0000256" key="8">
    <source>
        <dbReference type="ARBA" id="ARBA00022989"/>
    </source>
</evidence>
<reference evidence="14 15" key="1">
    <citation type="submission" date="2022-02" db="EMBL/GenBank/DDBJ databases">
        <title>Uncovering new skin microbiome diversity through culturing and metagenomics.</title>
        <authorList>
            <person name="Conlan S."/>
            <person name="Deming C."/>
            <person name="Nisc Comparative Sequencing Program N."/>
            <person name="Segre J.A."/>
        </authorList>
    </citation>
    <scope>NUCLEOTIDE SEQUENCE [LARGE SCALE GENOMIC DNA]</scope>
    <source>
        <strain evidence="14 15">ACRQZ</strain>
    </source>
</reference>
<dbReference type="RefSeq" id="WP_239263000.1">
    <property type="nucleotide sequence ID" value="NZ_JAKRCV010000011.1"/>
</dbReference>
<evidence type="ECO:0000256" key="4">
    <source>
        <dbReference type="ARBA" id="ARBA00022553"/>
    </source>
</evidence>
<gene>
    <name evidence="14" type="ORF">MHL29_05670</name>
</gene>
<feature type="transmembrane region" description="Helical" evidence="11">
    <location>
        <begin position="169"/>
        <end position="192"/>
    </location>
</feature>
<dbReference type="SMART" id="SM00387">
    <property type="entry name" value="HATPase_c"/>
    <property type="match status" value="1"/>
</dbReference>
<sequence length="504" mass="54829">MRRTTAGLTVHRWLQRMPLTHRLVLILVVLMAGALTLTTSATTWLLERQLLQRADQELRLSAGPLSASALDAIANEQELDNFPTNYAVVFFPKGSSNQIVFQPQTEEEHPDIPRLAMDAPEVRTHQIFEVRSKDGYQRWRVVADKLDGDSGTYAVAVSMRGVEKTTSQVMLFSLLIGLAAVTALMIAGWFAIRRAFRPLRQIEDTAKAIAGGDLARRVPARSADDEVGSLSDSLNVMLSHIERSFQRVEASETRMRQFVADASHELRTPLAAVRGYAELYRQGAVTQPEHVRQVFQRIEDESTRMGALVEDLLSLARLDEQRPMEFTSVDLTVVLADAAQDARALAPDRDIQMVGLHGPIDANLVRGDESKLRQLVTNLVGNAINHTPAGTPIELAVGHGAGDGLDGSGQDGDGWTTIEIRDHGPGIDPELSGKVFERFFRNDPSRGRTDHPGGTGLGLAIVAAITGAHHGDVTIVPTPGGGATFRVRLPTDPQQSHSDAPASA</sequence>
<keyword evidence="9" id="KW-0902">Two-component regulatory system</keyword>
<dbReference type="Gene3D" id="6.10.340.10">
    <property type="match status" value="1"/>
</dbReference>
<dbReference type="InterPro" id="IPR050428">
    <property type="entry name" value="TCS_sensor_his_kinase"/>
</dbReference>
<dbReference type="EC" id="2.7.13.3" evidence="3"/>
<dbReference type="SUPFAM" id="SSF47384">
    <property type="entry name" value="Homodimeric domain of signal transducing histidine kinase"/>
    <property type="match status" value="1"/>
</dbReference>
<dbReference type="CDD" id="cd06225">
    <property type="entry name" value="HAMP"/>
    <property type="match status" value="1"/>
</dbReference>
<keyword evidence="10 11" id="KW-0472">Membrane</keyword>
<dbReference type="CDD" id="cd00082">
    <property type="entry name" value="HisKA"/>
    <property type="match status" value="1"/>
</dbReference>
<dbReference type="PANTHER" id="PTHR45436:SF5">
    <property type="entry name" value="SENSOR HISTIDINE KINASE TRCS"/>
    <property type="match status" value="1"/>
</dbReference>
<dbReference type="SMART" id="SM00304">
    <property type="entry name" value="HAMP"/>
    <property type="match status" value="1"/>
</dbReference>
<comment type="catalytic activity">
    <reaction evidence="1">
        <text>ATP + protein L-histidine = ADP + protein N-phospho-L-histidine.</text>
        <dbReference type="EC" id="2.7.13.3"/>
    </reaction>
</comment>
<evidence type="ECO:0000256" key="1">
    <source>
        <dbReference type="ARBA" id="ARBA00000085"/>
    </source>
</evidence>
<evidence type="ECO:0000256" key="10">
    <source>
        <dbReference type="ARBA" id="ARBA00023136"/>
    </source>
</evidence>
<evidence type="ECO:0000256" key="11">
    <source>
        <dbReference type="SAM" id="Phobius"/>
    </source>
</evidence>
<evidence type="ECO:0000259" key="13">
    <source>
        <dbReference type="PROSITE" id="PS50885"/>
    </source>
</evidence>
<dbReference type="Pfam" id="PF00512">
    <property type="entry name" value="HisKA"/>
    <property type="match status" value="1"/>
</dbReference>
<evidence type="ECO:0000256" key="7">
    <source>
        <dbReference type="ARBA" id="ARBA00022777"/>
    </source>
</evidence>
<dbReference type="Gene3D" id="3.30.565.10">
    <property type="entry name" value="Histidine kinase-like ATPase, C-terminal domain"/>
    <property type="match status" value="1"/>
</dbReference>
<accession>A0ABS9Q0G6</accession>
<dbReference type="InterPro" id="IPR003660">
    <property type="entry name" value="HAMP_dom"/>
</dbReference>
<dbReference type="Pfam" id="PF02518">
    <property type="entry name" value="HATPase_c"/>
    <property type="match status" value="1"/>
</dbReference>
<evidence type="ECO:0000256" key="3">
    <source>
        <dbReference type="ARBA" id="ARBA00012438"/>
    </source>
</evidence>
<evidence type="ECO:0000256" key="2">
    <source>
        <dbReference type="ARBA" id="ARBA00004236"/>
    </source>
</evidence>
<dbReference type="PANTHER" id="PTHR45436">
    <property type="entry name" value="SENSOR HISTIDINE KINASE YKOH"/>
    <property type="match status" value="1"/>
</dbReference>
<dbReference type="Pfam" id="PF00672">
    <property type="entry name" value="HAMP"/>
    <property type="match status" value="1"/>
</dbReference>
<dbReference type="GO" id="GO:0016301">
    <property type="term" value="F:kinase activity"/>
    <property type="evidence" value="ECO:0007669"/>
    <property type="project" value="UniProtKB-KW"/>
</dbReference>
<keyword evidence="15" id="KW-1185">Reference proteome</keyword>
<protein>
    <recommendedName>
        <fullName evidence="3">histidine kinase</fullName>
        <ecNumber evidence="3">2.7.13.3</ecNumber>
    </recommendedName>
</protein>
<dbReference type="InterPro" id="IPR036097">
    <property type="entry name" value="HisK_dim/P_sf"/>
</dbReference>
<evidence type="ECO:0000256" key="5">
    <source>
        <dbReference type="ARBA" id="ARBA00022679"/>
    </source>
</evidence>
<keyword evidence="5" id="KW-0808">Transferase</keyword>
<comment type="caution">
    <text evidence="14">The sequence shown here is derived from an EMBL/GenBank/DDBJ whole genome shotgun (WGS) entry which is preliminary data.</text>
</comment>
<dbReference type="SUPFAM" id="SSF55874">
    <property type="entry name" value="ATPase domain of HSP90 chaperone/DNA topoisomerase II/histidine kinase"/>
    <property type="match status" value="1"/>
</dbReference>
<keyword evidence="6 11" id="KW-0812">Transmembrane</keyword>
<dbReference type="InterPro" id="IPR005467">
    <property type="entry name" value="His_kinase_dom"/>
</dbReference>
<evidence type="ECO:0000256" key="9">
    <source>
        <dbReference type="ARBA" id="ARBA00023012"/>
    </source>
</evidence>
<dbReference type="InterPro" id="IPR003594">
    <property type="entry name" value="HATPase_dom"/>
</dbReference>
<feature type="domain" description="Histidine kinase" evidence="12">
    <location>
        <begin position="261"/>
        <end position="493"/>
    </location>
</feature>
<dbReference type="EMBL" id="JAKRCV010000011">
    <property type="protein sequence ID" value="MCG7321383.1"/>
    <property type="molecule type" value="Genomic_DNA"/>
</dbReference>
<evidence type="ECO:0000313" key="15">
    <source>
        <dbReference type="Proteomes" id="UP001521931"/>
    </source>
</evidence>
<dbReference type="CDD" id="cd00075">
    <property type="entry name" value="HATPase"/>
    <property type="match status" value="1"/>
</dbReference>
<dbReference type="SMART" id="SM00388">
    <property type="entry name" value="HisKA"/>
    <property type="match status" value="1"/>
</dbReference>
<feature type="transmembrane region" description="Helical" evidence="11">
    <location>
        <begin position="23"/>
        <end position="46"/>
    </location>
</feature>
<evidence type="ECO:0000259" key="12">
    <source>
        <dbReference type="PROSITE" id="PS50109"/>
    </source>
</evidence>
<evidence type="ECO:0000313" key="14">
    <source>
        <dbReference type="EMBL" id="MCG7321383.1"/>
    </source>
</evidence>
<name>A0ABS9Q0G6_9MICO</name>
<dbReference type="PROSITE" id="PS50109">
    <property type="entry name" value="HIS_KIN"/>
    <property type="match status" value="1"/>
</dbReference>
<keyword evidence="7 14" id="KW-0418">Kinase</keyword>
<dbReference type="PROSITE" id="PS50885">
    <property type="entry name" value="HAMP"/>
    <property type="match status" value="1"/>
</dbReference>
<feature type="domain" description="HAMP" evidence="13">
    <location>
        <begin position="193"/>
        <end position="246"/>
    </location>
</feature>
<dbReference type="PRINTS" id="PR00344">
    <property type="entry name" value="BCTRLSENSOR"/>
</dbReference>
<comment type="subcellular location">
    <subcellularLocation>
        <location evidence="2">Cell membrane</location>
    </subcellularLocation>
</comment>
<keyword evidence="8 11" id="KW-1133">Transmembrane helix</keyword>
<dbReference type="InterPro" id="IPR003661">
    <property type="entry name" value="HisK_dim/P_dom"/>
</dbReference>
<evidence type="ECO:0000256" key="6">
    <source>
        <dbReference type="ARBA" id="ARBA00022692"/>
    </source>
</evidence>
<dbReference type="SUPFAM" id="SSF158472">
    <property type="entry name" value="HAMP domain-like"/>
    <property type="match status" value="1"/>
</dbReference>
<proteinExistence type="predicted"/>
<dbReference type="InterPro" id="IPR004358">
    <property type="entry name" value="Sig_transdc_His_kin-like_C"/>
</dbReference>
<dbReference type="Gene3D" id="1.10.287.130">
    <property type="match status" value="1"/>
</dbReference>
<organism evidence="14 15">
    <name type="scientific">Arsenicicoccus bolidensis</name>
    <dbReference type="NCBI Taxonomy" id="229480"/>
    <lineage>
        <taxon>Bacteria</taxon>
        <taxon>Bacillati</taxon>
        <taxon>Actinomycetota</taxon>
        <taxon>Actinomycetes</taxon>
        <taxon>Micrococcales</taxon>
        <taxon>Intrasporangiaceae</taxon>
        <taxon>Arsenicicoccus</taxon>
    </lineage>
</organism>
<dbReference type="Proteomes" id="UP001521931">
    <property type="component" value="Unassembled WGS sequence"/>
</dbReference>
<keyword evidence="4" id="KW-0597">Phosphoprotein</keyword>
<dbReference type="InterPro" id="IPR036890">
    <property type="entry name" value="HATPase_C_sf"/>
</dbReference>